<name>A0A401P6M5_SCYTO</name>
<dbReference type="OMA" id="HRAMRHG"/>
<dbReference type="GO" id="GO:0005737">
    <property type="term" value="C:cytoplasm"/>
    <property type="evidence" value="ECO:0007669"/>
    <property type="project" value="UniProtKB-SubCell"/>
</dbReference>
<dbReference type="SUPFAM" id="SSF48065">
    <property type="entry name" value="DBL homology domain (DH-domain)"/>
    <property type="match status" value="1"/>
</dbReference>
<dbReference type="Proteomes" id="UP000288216">
    <property type="component" value="Unassembled WGS sequence"/>
</dbReference>
<feature type="region of interest" description="Disordered" evidence="4">
    <location>
        <begin position="1"/>
        <end position="21"/>
    </location>
</feature>
<dbReference type="PROSITE" id="PS50003">
    <property type="entry name" value="PH_DOMAIN"/>
    <property type="match status" value="1"/>
</dbReference>
<feature type="domain" description="DH" evidence="6">
    <location>
        <begin position="263"/>
        <end position="356"/>
    </location>
</feature>
<sequence length="549" mass="63279">MVVYGEKEEPNETGDESLELDSQSISKPDTLVLETSQDNIESHNNLIISEMLQSLSILEQKESTIVKKHRAMRHGGKLIRGLSGRNMTISLQSRTGHTHMPSVVGVLVFTQFWFWFPHSHFLSLAFTPTAVIGLNKDLKMPKVQYRSNCKPSTFAYPAPLEVPKEKEKEKVSTAVLSITAKAKKKEKEKEKEKGKEKEEEKMDVEETEKKDEDKEKEKKKEPEPSSQLLENPARVMPAQLKVLIMPEGCRYQPFKPKEGFLQYAVYCNNHVTALSEWARLIVVEKYAYFFEVCRRHQHMMSLPFDGFLLMPVQKICKYPLLLTELLKATPPEHRDYKSVEAAVVAMKDVLNAINSQKGEDETEDKILKLQRTILNWQGADLSVISTQLLQRGDLIVIPRPRARAKHVFALLFDHQMILCKKDLLKRNTLYFKERIKMDTGIVKDLDDGRDEEFDCKVRNAIKLTSKFPDKPSKLFFTKNLADKQLWLHAFEEERQISEGELDADASYYDFPALNVSTVTQEQLSFLAQPKRRKANFWRKFANKPASVKD</sequence>
<gene>
    <name evidence="7" type="ORF">scyTo_0000943</name>
</gene>
<dbReference type="PANTHER" id="PTHR47544:SF3">
    <property type="entry name" value="RHO GUANINE NUCLEOTIDE EXCHANGE FACTOR 4 ISOFORM X1"/>
    <property type="match status" value="1"/>
</dbReference>
<dbReference type="Pfam" id="PF18004">
    <property type="entry name" value="RPN2_C"/>
    <property type="match status" value="1"/>
</dbReference>
<dbReference type="SMART" id="SM00233">
    <property type="entry name" value="PH"/>
    <property type="match status" value="1"/>
</dbReference>
<dbReference type="AlphaFoldDB" id="A0A401P6M5"/>
<evidence type="ECO:0000256" key="4">
    <source>
        <dbReference type="SAM" id="MobiDB-lite"/>
    </source>
</evidence>
<keyword evidence="3" id="KW-0344">Guanine-nucleotide releasing factor</keyword>
<feature type="region of interest" description="Disordered" evidence="4">
    <location>
        <begin position="182"/>
        <end position="231"/>
    </location>
</feature>
<evidence type="ECO:0000313" key="8">
    <source>
        <dbReference type="Proteomes" id="UP000288216"/>
    </source>
</evidence>
<comment type="caution">
    <text evidence="7">The sequence shown here is derived from an EMBL/GenBank/DDBJ whole genome shotgun (WGS) entry which is preliminary data.</text>
</comment>
<dbReference type="Pfam" id="PF00621">
    <property type="entry name" value="RhoGEF"/>
    <property type="match status" value="1"/>
</dbReference>
<keyword evidence="2" id="KW-0963">Cytoplasm</keyword>
<dbReference type="EMBL" id="BFAA01000194">
    <property type="protein sequence ID" value="GCB68777.1"/>
    <property type="molecule type" value="Genomic_DNA"/>
</dbReference>
<dbReference type="Gene3D" id="1.25.10.10">
    <property type="entry name" value="Leucine-rich Repeat Variant"/>
    <property type="match status" value="1"/>
</dbReference>
<evidence type="ECO:0008006" key="9">
    <source>
        <dbReference type="Google" id="ProtNLM"/>
    </source>
</evidence>
<feature type="compositionally biased region" description="Basic and acidic residues" evidence="4">
    <location>
        <begin position="185"/>
        <end position="200"/>
    </location>
</feature>
<feature type="compositionally biased region" description="Basic and acidic residues" evidence="4">
    <location>
        <begin position="1"/>
        <end position="10"/>
    </location>
</feature>
<dbReference type="InterPro" id="IPR001849">
    <property type="entry name" value="PH_domain"/>
</dbReference>
<protein>
    <recommendedName>
        <fullName evidence="9">DH domain-containing protein</fullName>
    </recommendedName>
</protein>
<evidence type="ECO:0000259" key="6">
    <source>
        <dbReference type="PROSITE" id="PS50010"/>
    </source>
</evidence>
<dbReference type="SMART" id="SM00325">
    <property type="entry name" value="RhoGEF"/>
    <property type="match status" value="1"/>
</dbReference>
<dbReference type="STRING" id="75743.A0A401P6M5"/>
<dbReference type="SUPFAM" id="SSF50729">
    <property type="entry name" value="PH domain-like"/>
    <property type="match status" value="1"/>
</dbReference>
<dbReference type="PROSITE" id="PS50010">
    <property type="entry name" value="DH_2"/>
    <property type="match status" value="1"/>
</dbReference>
<dbReference type="Gene3D" id="1.20.900.10">
    <property type="entry name" value="Dbl homology (DH) domain"/>
    <property type="match status" value="1"/>
</dbReference>
<feature type="compositionally biased region" description="Basic and acidic residues" evidence="4">
    <location>
        <begin position="207"/>
        <end position="223"/>
    </location>
</feature>
<dbReference type="OrthoDB" id="660555at2759"/>
<comment type="subcellular location">
    <subcellularLocation>
        <location evidence="1">Cytoplasm</location>
    </subcellularLocation>
</comment>
<evidence type="ECO:0000256" key="3">
    <source>
        <dbReference type="ARBA" id="ARBA00022658"/>
    </source>
</evidence>
<dbReference type="InterPro" id="IPR035899">
    <property type="entry name" value="DBL_dom_sf"/>
</dbReference>
<evidence type="ECO:0000256" key="2">
    <source>
        <dbReference type="ARBA" id="ARBA00022490"/>
    </source>
</evidence>
<dbReference type="InterPro" id="IPR011989">
    <property type="entry name" value="ARM-like"/>
</dbReference>
<reference evidence="7 8" key="1">
    <citation type="journal article" date="2018" name="Nat. Ecol. Evol.">
        <title>Shark genomes provide insights into elasmobranch evolution and the origin of vertebrates.</title>
        <authorList>
            <person name="Hara Y"/>
            <person name="Yamaguchi K"/>
            <person name="Onimaru K"/>
            <person name="Kadota M"/>
            <person name="Koyanagi M"/>
            <person name="Keeley SD"/>
            <person name="Tatsumi K"/>
            <person name="Tanaka K"/>
            <person name="Motone F"/>
            <person name="Kageyama Y"/>
            <person name="Nozu R"/>
            <person name="Adachi N"/>
            <person name="Nishimura O"/>
            <person name="Nakagawa R"/>
            <person name="Tanegashima C"/>
            <person name="Kiyatake I"/>
            <person name="Matsumoto R"/>
            <person name="Murakumo K"/>
            <person name="Nishida K"/>
            <person name="Terakita A"/>
            <person name="Kuratani S"/>
            <person name="Sato K"/>
            <person name="Hyodo S Kuraku.S."/>
        </authorList>
    </citation>
    <scope>NUCLEOTIDE SEQUENCE [LARGE SCALE GENOMIC DNA]</scope>
</reference>
<dbReference type="InterPro" id="IPR011993">
    <property type="entry name" value="PH-like_dom_sf"/>
</dbReference>
<dbReference type="InterPro" id="IPR000219">
    <property type="entry name" value="DH_dom"/>
</dbReference>
<dbReference type="InterPro" id="IPR055251">
    <property type="entry name" value="SOS1_NGEF_PH"/>
</dbReference>
<dbReference type="GO" id="GO:0005085">
    <property type="term" value="F:guanyl-nucleotide exchange factor activity"/>
    <property type="evidence" value="ECO:0007669"/>
    <property type="project" value="UniProtKB-KW"/>
</dbReference>
<evidence type="ECO:0000313" key="7">
    <source>
        <dbReference type="EMBL" id="GCB68777.1"/>
    </source>
</evidence>
<dbReference type="InterPro" id="IPR040623">
    <property type="entry name" value="RPN2_C"/>
</dbReference>
<organism evidence="7 8">
    <name type="scientific">Scyliorhinus torazame</name>
    <name type="common">Cloudy catshark</name>
    <name type="synonym">Catulus torazame</name>
    <dbReference type="NCBI Taxonomy" id="75743"/>
    <lineage>
        <taxon>Eukaryota</taxon>
        <taxon>Metazoa</taxon>
        <taxon>Chordata</taxon>
        <taxon>Craniata</taxon>
        <taxon>Vertebrata</taxon>
        <taxon>Chondrichthyes</taxon>
        <taxon>Elasmobranchii</taxon>
        <taxon>Galeomorphii</taxon>
        <taxon>Galeoidea</taxon>
        <taxon>Carcharhiniformes</taxon>
        <taxon>Scyliorhinidae</taxon>
        <taxon>Scyliorhinus</taxon>
    </lineage>
</organism>
<evidence type="ECO:0000259" key="5">
    <source>
        <dbReference type="PROSITE" id="PS50003"/>
    </source>
</evidence>
<keyword evidence="8" id="KW-1185">Reference proteome</keyword>
<feature type="domain" description="PH" evidence="5">
    <location>
        <begin position="387"/>
        <end position="495"/>
    </location>
</feature>
<proteinExistence type="predicted"/>
<dbReference type="Pfam" id="PF22697">
    <property type="entry name" value="SOS1_NGEF_PH"/>
    <property type="match status" value="1"/>
</dbReference>
<dbReference type="Gene3D" id="2.30.29.30">
    <property type="entry name" value="Pleckstrin-homology domain (PH domain)/Phosphotyrosine-binding domain (PTB)"/>
    <property type="match status" value="1"/>
</dbReference>
<evidence type="ECO:0000256" key="1">
    <source>
        <dbReference type="ARBA" id="ARBA00004496"/>
    </source>
</evidence>
<dbReference type="PANTHER" id="PTHR47544">
    <property type="entry name" value="RHO GUANINE NUCLEOTIDE EXCHANGE FACTOR 4"/>
    <property type="match status" value="1"/>
</dbReference>
<accession>A0A401P6M5</accession>